<organism evidence="3">
    <name type="scientific">Ixodes ricinus</name>
    <name type="common">Common tick</name>
    <name type="synonym">Acarus ricinus</name>
    <dbReference type="NCBI Taxonomy" id="34613"/>
    <lineage>
        <taxon>Eukaryota</taxon>
        <taxon>Metazoa</taxon>
        <taxon>Ecdysozoa</taxon>
        <taxon>Arthropoda</taxon>
        <taxon>Chelicerata</taxon>
        <taxon>Arachnida</taxon>
        <taxon>Acari</taxon>
        <taxon>Parasitiformes</taxon>
        <taxon>Ixodida</taxon>
        <taxon>Ixodoidea</taxon>
        <taxon>Ixodidae</taxon>
        <taxon>Ixodinae</taxon>
        <taxon>Ixodes</taxon>
    </lineage>
</organism>
<sequence length="127" mass="13318">MFTLKFFILFVIAGLCFGDASASGTGQASDVHSGDSDGASSSGSEGNKNEANQSERGDDADGLSPDGNGDSGTNEIKESTTGGGSDTGKPAGMSLPDFIGDRQAKNNMWMTWLSNVETRFYMESKRE</sequence>
<proteinExistence type="evidence at transcript level"/>
<reference evidence="3" key="1">
    <citation type="submission" date="2012-12" db="EMBL/GenBank/DDBJ databases">
        <title>Identification and characterization of a phenylalanine ammonia-lyase gene family in Isatis indigotica Fort.</title>
        <authorList>
            <person name="Liu Q."/>
            <person name="Chen J."/>
            <person name="Zhou X."/>
            <person name="Di P."/>
            <person name="Xiao Y."/>
            <person name="Xuan H."/>
            <person name="Zhang L."/>
            <person name="Chen W."/>
        </authorList>
    </citation>
    <scope>NUCLEOTIDE SEQUENCE</scope>
    <source>
        <tissue evidence="3">Salivary gland</tissue>
    </source>
</reference>
<feature type="signal peptide" evidence="2">
    <location>
        <begin position="1"/>
        <end position="22"/>
    </location>
</feature>
<protein>
    <submittedName>
        <fullName evidence="3">Putative ixodes 8-cys protein</fullName>
    </submittedName>
</protein>
<accession>A0A0K8RIW6</accession>
<dbReference type="AlphaFoldDB" id="A0A0K8RIW6"/>
<evidence type="ECO:0000313" key="3">
    <source>
        <dbReference type="EMBL" id="JAA70798.1"/>
    </source>
</evidence>
<name>A0A0K8RIW6_IXORI</name>
<feature type="region of interest" description="Disordered" evidence="1">
    <location>
        <begin position="22"/>
        <end position="99"/>
    </location>
</feature>
<dbReference type="EMBL" id="GADI01003010">
    <property type="protein sequence ID" value="JAA70798.1"/>
    <property type="molecule type" value="mRNA"/>
</dbReference>
<evidence type="ECO:0000256" key="2">
    <source>
        <dbReference type="SAM" id="SignalP"/>
    </source>
</evidence>
<evidence type="ECO:0000256" key="1">
    <source>
        <dbReference type="SAM" id="MobiDB-lite"/>
    </source>
</evidence>
<feature type="chain" id="PRO_5005518224" evidence="2">
    <location>
        <begin position="23"/>
        <end position="127"/>
    </location>
</feature>
<keyword evidence="2" id="KW-0732">Signal</keyword>